<feature type="non-terminal residue" evidence="2">
    <location>
        <position position="251"/>
    </location>
</feature>
<dbReference type="PANTHER" id="PTHR33434:SF2">
    <property type="entry name" value="FATTY ACID-BINDING PROTEIN TM_1468"/>
    <property type="match status" value="1"/>
</dbReference>
<dbReference type="InterPro" id="IPR050270">
    <property type="entry name" value="DegV_domain_contain"/>
</dbReference>
<dbReference type="NCBIfam" id="TIGR00762">
    <property type="entry name" value="DegV"/>
    <property type="match status" value="1"/>
</dbReference>
<reference evidence="2" key="1">
    <citation type="journal article" date="2012" name="PLoS ONE">
        <title>Gene sets for utilization of primary and secondary nutrition supplies in the distal gut of endangered iberian lynx.</title>
        <authorList>
            <person name="Alcaide M."/>
            <person name="Messina E."/>
            <person name="Richter M."/>
            <person name="Bargiela R."/>
            <person name="Peplies J."/>
            <person name="Huws S.A."/>
            <person name="Newbold C.J."/>
            <person name="Golyshin P.N."/>
            <person name="Simon M.A."/>
            <person name="Lopez G."/>
            <person name="Yakimov M.M."/>
            <person name="Ferrer M."/>
        </authorList>
    </citation>
    <scope>NUCLEOTIDE SEQUENCE</scope>
</reference>
<dbReference type="EMBL" id="AMCI01005160">
    <property type="protein sequence ID" value="EJW96689.1"/>
    <property type="molecule type" value="Genomic_DNA"/>
</dbReference>
<dbReference type="Gene3D" id="3.30.1180.10">
    <property type="match status" value="1"/>
</dbReference>
<sequence>SVTRGNIPVVPFYVSMDGVNYSRERVDISVADFYKAMVDNGSCFPKTSMPSIPDYLQAFRPLAKEGMPILCICLTKRFSGSYQSAFNAAGELKEEFPDARIEVMDSHAVTVLEGVFVREALRLRDKDLTLDEAVLLLKEIRDTGHIFFTTKDLKYLEHGGRLGKVASIAGSVLNLKPVLHFCNGDLDTTEVCRGRRRSLQRVIEKFATFIKKETSIWVNITLQPVWVWNRRSMMSFARMWTFALRSSASGP</sequence>
<gene>
    <name evidence="2" type="ORF">EVA_15204</name>
</gene>
<name>J9GB88_9ZZZZ</name>
<dbReference type="Gene3D" id="3.40.50.10170">
    <property type="match status" value="1"/>
</dbReference>
<dbReference type="InterPro" id="IPR043168">
    <property type="entry name" value="DegV_C"/>
</dbReference>
<evidence type="ECO:0000256" key="1">
    <source>
        <dbReference type="ARBA" id="ARBA00023121"/>
    </source>
</evidence>
<organism evidence="2">
    <name type="scientific">gut metagenome</name>
    <dbReference type="NCBI Taxonomy" id="749906"/>
    <lineage>
        <taxon>unclassified sequences</taxon>
        <taxon>metagenomes</taxon>
        <taxon>organismal metagenomes</taxon>
    </lineage>
</organism>
<dbReference type="InterPro" id="IPR003797">
    <property type="entry name" value="DegV"/>
</dbReference>
<feature type="non-terminal residue" evidence="2">
    <location>
        <position position="1"/>
    </location>
</feature>
<accession>J9GB88</accession>
<evidence type="ECO:0000313" key="2">
    <source>
        <dbReference type="EMBL" id="EJW96689.1"/>
    </source>
</evidence>
<dbReference type="AlphaFoldDB" id="J9GB88"/>
<dbReference type="PROSITE" id="PS51482">
    <property type="entry name" value="DEGV"/>
    <property type="match status" value="1"/>
</dbReference>
<dbReference type="SUPFAM" id="SSF82549">
    <property type="entry name" value="DAK1/DegV-like"/>
    <property type="match status" value="1"/>
</dbReference>
<dbReference type="GO" id="GO:0008289">
    <property type="term" value="F:lipid binding"/>
    <property type="evidence" value="ECO:0007669"/>
    <property type="project" value="UniProtKB-KW"/>
</dbReference>
<proteinExistence type="predicted"/>
<dbReference type="PANTHER" id="PTHR33434">
    <property type="entry name" value="DEGV DOMAIN-CONTAINING PROTEIN DR_1986-RELATED"/>
    <property type="match status" value="1"/>
</dbReference>
<comment type="caution">
    <text evidence="2">The sequence shown here is derived from an EMBL/GenBank/DDBJ whole genome shotgun (WGS) entry which is preliminary data.</text>
</comment>
<dbReference type="Pfam" id="PF02645">
    <property type="entry name" value="DegV"/>
    <property type="match status" value="1"/>
</dbReference>
<keyword evidence="1" id="KW-0446">Lipid-binding</keyword>
<protein>
    <submittedName>
        <fullName evidence="2">DegV family protein</fullName>
    </submittedName>
</protein>